<comment type="caution">
    <text evidence="2">The sequence shown here is derived from an EMBL/GenBank/DDBJ whole genome shotgun (WGS) entry which is preliminary data.</text>
</comment>
<gene>
    <name evidence="2" type="ORF">TNCV_2141281</name>
</gene>
<organism evidence="2 3">
    <name type="scientific">Trichonephila clavipes</name>
    <name type="common">Golden silk orbweaver</name>
    <name type="synonym">Nephila clavipes</name>
    <dbReference type="NCBI Taxonomy" id="2585209"/>
    <lineage>
        <taxon>Eukaryota</taxon>
        <taxon>Metazoa</taxon>
        <taxon>Ecdysozoa</taxon>
        <taxon>Arthropoda</taxon>
        <taxon>Chelicerata</taxon>
        <taxon>Arachnida</taxon>
        <taxon>Araneae</taxon>
        <taxon>Araneomorphae</taxon>
        <taxon>Entelegynae</taxon>
        <taxon>Araneoidea</taxon>
        <taxon>Nephilidae</taxon>
        <taxon>Trichonephila</taxon>
    </lineage>
</organism>
<feature type="compositionally biased region" description="Basic and acidic residues" evidence="1">
    <location>
        <begin position="18"/>
        <end position="33"/>
    </location>
</feature>
<dbReference type="AlphaFoldDB" id="A0A8X6RV21"/>
<feature type="region of interest" description="Disordered" evidence="1">
    <location>
        <begin position="18"/>
        <end position="50"/>
    </location>
</feature>
<dbReference type="Proteomes" id="UP000887159">
    <property type="component" value="Unassembled WGS sequence"/>
</dbReference>
<name>A0A8X6RV21_TRICX</name>
<evidence type="ECO:0000256" key="1">
    <source>
        <dbReference type="SAM" id="MobiDB-lite"/>
    </source>
</evidence>
<sequence length="115" mass="13019">MSNRINLSHADIPKLIEASDIKEVSEHENHSSNEIESESSNSDFDTSNQQMNYKESIQFKNREVKWKLNPLSYSSPSTAANIIKTTPGITRYATARLTDVKSAFEVEIKQLKTKS</sequence>
<keyword evidence="3" id="KW-1185">Reference proteome</keyword>
<protein>
    <submittedName>
        <fullName evidence="2">Uncharacterized protein</fullName>
    </submittedName>
</protein>
<reference evidence="2" key="1">
    <citation type="submission" date="2020-08" db="EMBL/GenBank/DDBJ databases">
        <title>Multicomponent nature underlies the extraordinary mechanical properties of spider dragline silk.</title>
        <authorList>
            <person name="Kono N."/>
            <person name="Nakamura H."/>
            <person name="Mori M."/>
            <person name="Yoshida Y."/>
            <person name="Ohtoshi R."/>
            <person name="Malay A.D."/>
            <person name="Moran D.A.P."/>
            <person name="Tomita M."/>
            <person name="Numata K."/>
            <person name="Arakawa K."/>
        </authorList>
    </citation>
    <scope>NUCLEOTIDE SEQUENCE</scope>
</reference>
<dbReference type="EMBL" id="BMAU01021221">
    <property type="protein sequence ID" value="GFY00736.1"/>
    <property type="molecule type" value="Genomic_DNA"/>
</dbReference>
<accession>A0A8X6RV21</accession>
<proteinExistence type="predicted"/>
<evidence type="ECO:0000313" key="3">
    <source>
        <dbReference type="Proteomes" id="UP000887159"/>
    </source>
</evidence>
<evidence type="ECO:0000313" key="2">
    <source>
        <dbReference type="EMBL" id="GFY00736.1"/>
    </source>
</evidence>